<evidence type="ECO:0000313" key="3">
    <source>
        <dbReference type="WBParaSite" id="GPLIN_000623000"/>
    </source>
</evidence>
<proteinExistence type="predicted"/>
<sequence length="86" mass="9590">MSPIIIFIFCVFLGTTNALVTFNDADLKEFKRRTTQRFFDDEKLKELKRDTTQQPVPKKNKNQGAPELKMSAAATAVAVAVAMLIG</sequence>
<dbReference type="AlphaFoldDB" id="A0A183C038"/>
<feature type="signal peptide" evidence="1">
    <location>
        <begin position="1"/>
        <end position="18"/>
    </location>
</feature>
<reference evidence="2" key="1">
    <citation type="submission" date="2013-12" db="EMBL/GenBank/DDBJ databases">
        <authorList>
            <person name="Aslett M."/>
        </authorList>
    </citation>
    <scope>NUCLEOTIDE SEQUENCE [LARGE SCALE GENOMIC DNA]</scope>
    <source>
        <strain evidence="2">Lindley</strain>
    </source>
</reference>
<keyword evidence="2" id="KW-1185">Reference proteome</keyword>
<feature type="chain" id="PRO_5008146863" evidence="1">
    <location>
        <begin position="19"/>
        <end position="86"/>
    </location>
</feature>
<accession>A0A183C038</accession>
<reference evidence="3" key="3">
    <citation type="submission" date="2016-06" db="UniProtKB">
        <authorList>
            <consortium name="WormBaseParasite"/>
        </authorList>
    </citation>
    <scope>IDENTIFICATION</scope>
</reference>
<evidence type="ECO:0000313" key="2">
    <source>
        <dbReference type="Proteomes" id="UP000050741"/>
    </source>
</evidence>
<name>A0A183C038_GLOPA</name>
<reference evidence="2" key="2">
    <citation type="submission" date="2014-05" db="EMBL/GenBank/DDBJ databases">
        <title>The genome and life-stage specific transcriptomes of Globodera pallida elucidate key aspects of plant parasitism by a cyst nematode.</title>
        <authorList>
            <person name="Cotton J.A."/>
            <person name="Lilley C.J."/>
            <person name="Jones L.M."/>
            <person name="Kikuchi T."/>
            <person name="Reid A.J."/>
            <person name="Thorpe P."/>
            <person name="Tsai I.J."/>
            <person name="Beasley H."/>
            <person name="Blok V."/>
            <person name="Cock P.J.A."/>
            <person name="Van den Akker S.E."/>
            <person name="Holroyd N."/>
            <person name="Hunt M."/>
            <person name="Mantelin S."/>
            <person name="Naghra H."/>
            <person name="Pain A."/>
            <person name="Palomares-Rius J.E."/>
            <person name="Zarowiecki M."/>
            <person name="Berriman M."/>
            <person name="Jones J.T."/>
            <person name="Urwin P.E."/>
        </authorList>
    </citation>
    <scope>NUCLEOTIDE SEQUENCE [LARGE SCALE GENOMIC DNA]</scope>
    <source>
        <strain evidence="2">Lindley</strain>
    </source>
</reference>
<dbReference type="Proteomes" id="UP000050741">
    <property type="component" value="Unassembled WGS sequence"/>
</dbReference>
<organism evidence="2 3">
    <name type="scientific">Globodera pallida</name>
    <name type="common">Potato cyst nematode worm</name>
    <name type="synonym">Heterodera pallida</name>
    <dbReference type="NCBI Taxonomy" id="36090"/>
    <lineage>
        <taxon>Eukaryota</taxon>
        <taxon>Metazoa</taxon>
        <taxon>Ecdysozoa</taxon>
        <taxon>Nematoda</taxon>
        <taxon>Chromadorea</taxon>
        <taxon>Rhabditida</taxon>
        <taxon>Tylenchina</taxon>
        <taxon>Tylenchomorpha</taxon>
        <taxon>Tylenchoidea</taxon>
        <taxon>Heteroderidae</taxon>
        <taxon>Heteroderinae</taxon>
        <taxon>Globodera</taxon>
    </lineage>
</organism>
<dbReference type="WBParaSite" id="GPLIN_000623000">
    <property type="protein sequence ID" value="GPLIN_000623000"/>
    <property type="gene ID" value="GPLIN_000623000"/>
</dbReference>
<protein>
    <submittedName>
        <fullName evidence="3">Uncharacterized protein</fullName>
    </submittedName>
</protein>
<keyword evidence="1" id="KW-0732">Signal</keyword>
<evidence type="ECO:0000256" key="1">
    <source>
        <dbReference type="SAM" id="SignalP"/>
    </source>
</evidence>